<keyword evidence="2" id="KW-0813">Transport</keyword>
<feature type="transmembrane region" description="Helical" evidence="8">
    <location>
        <begin position="81"/>
        <end position="102"/>
    </location>
</feature>
<dbReference type="GO" id="GO:0015293">
    <property type="term" value="F:symporter activity"/>
    <property type="evidence" value="ECO:0007669"/>
    <property type="project" value="UniProtKB-KW"/>
</dbReference>
<dbReference type="Proteomes" id="UP000607653">
    <property type="component" value="Unassembled WGS sequence"/>
</dbReference>
<evidence type="ECO:0000256" key="3">
    <source>
        <dbReference type="ARBA" id="ARBA00022597"/>
    </source>
</evidence>
<proteinExistence type="predicted"/>
<gene>
    <name evidence="9" type="ORF">HUJ06_023895</name>
</gene>
<dbReference type="GO" id="GO:0016020">
    <property type="term" value="C:membrane"/>
    <property type="evidence" value="ECO:0007669"/>
    <property type="project" value="UniProtKB-SubCell"/>
</dbReference>
<evidence type="ECO:0000313" key="10">
    <source>
        <dbReference type="Proteomes" id="UP000607653"/>
    </source>
</evidence>
<evidence type="ECO:0000256" key="7">
    <source>
        <dbReference type="ARBA" id="ARBA00023136"/>
    </source>
</evidence>
<reference evidence="9 10" key="1">
    <citation type="journal article" date="2020" name="Mol. Biol. Evol.">
        <title>Distinct Expression and Methylation Patterns for Genes with Different Fates following a Single Whole-Genome Duplication in Flowering Plants.</title>
        <authorList>
            <person name="Shi T."/>
            <person name="Rahmani R.S."/>
            <person name="Gugger P.F."/>
            <person name="Wang M."/>
            <person name="Li H."/>
            <person name="Zhang Y."/>
            <person name="Li Z."/>
            <person name="Wang Q."/>
            <person name="Van de Peer Y."/>
            <person name="Marchal K."/>
            <person name="Chen J."/>
        </authorList>
    </citation>
    <scope>NUCLEOTIDE SEQUENCE [LARGE SCALE GENOMIC DNA]</scope>
    <source>
        <tissue evidence="9">Leaf</tissue>
    </source>
</reference>
<evidence type="ECO:0000256" key="6">
    <source>
        <dbReference type="ARBA" id="ARBA00022989"/>
    </source>
</evidence>
<keyword evidence="7 8" id="KW-0472">Membrane</keyword>
<keyword evidence="5" id="KW-0769">Symport</keyword>
<comment type="caution">
    <text evidence="9">The sequence shown here is derived from an EMBL/GenBank/DDBJ whole genome shotgun (WGS) entry which is preliminary data.</text>
</comment>
<evidence type="ECO:0000256" key="1">
    <source>
        <dbReference type="ARBA" id="ARBA00004141"/>
    </source>
</evidence>
<comment type="subcellular location">
    <subcellularLocation>
        <location evidence="1">Membrane</location>
        <topology evidence="1">Multi-pass membrane protein</topology>
    </subcellularLocation>
</comment>
<evidence type="ECO:0000256" key="8">
    <source>
        <dbReference type="SAM" id="Phobius"/>
    </source>
</evidence>
<evidence type="ECO:0000256" key="4">
    <source>
        <dbReference type="ARBA" id="ARBA00022692"/>
    </source>
</evidence>
<evidence type="ECO:0000313" key="9">
    <source>
        <dbReference type="EMBL" id="DAD22432.1"/>
    </source>
</evidence>
<organism evidence="9 10">
    <name type="scientific">Nelumbo nucifera</name>
    <name type="common">Sacred lotus</name>
    <dbReference type="NCBI Taxonomy" id="4432"/>
    <lineage>
        <taxon>Eukaryota</taxon>
        <taxon>Viridiplantae</taxon>
        <taxon>Streptophyta</taxon>
        <taxon>Embryophyta</taxon>
        <taxon>Tracheophyta</taxon>
        <taxon>Spermatophyta</taxon>
        <taxon>Magnoliopsida</taxon>
        <taxon>Proteales</taxon>
        <taxon>Nelumbonaceae</taxon>
        <taxon>Nelumbo</taxon>
    </lineage>
</organism>
<name>A0A822XQX4_NELNU</name>
<dbReference type="PANTHER" id="PTHR19432:SF90">
    <property type="entry name" value="SUCROSE TRANSPORT PROTEIN SUC4"/>
    <property type="match status" value="1"/>
</dbReference>
<accession>A0A822XQX4</accession>
<keyword evidence="3" id="KW-0762">Sugar transport</keyword>
<dbReference type="AlphaFoldDB" id="A0A822XQX4"/>
<keyword evidence="4 8" id="KW-0812">Transmembrane</keyword>
<dbReference type="EMBL" id="DUZY01000001">
    <property type="protein sequence ID" value="DAD22432.1"/>
    <property type="molecule type" value="Genomic_DNA"/>
</dbReference>
<evidence type="ECO:0000256" key="2">
    <source>
        <dbReference type="ARBA" id="ARBA00022448"/>
    </source>
</evidence>
<protein>
    <submittedName>
        <fullName evidence="9">Uncharacterized protein</fullName>
    </submittedName>
</protein>
<feature type="transmembrane region" description="Helical" evidence="8">
    <location>
        <begin position="45"/>
        <end position="61"/>
    </location>
</feature>
<sequence length="138" mass="15301">MSDRCKSRFGRRRPFIAAGEVSMTVAVLIIGHFADIGRIHGGGGESRACAVVYFVLGFWLLDAAKNMTHDNPRPCSCRARLANHIGTVAAFVSGLVAIWALSQSHKRTLGFISKVLKCFFFFLLIYFFKQLFIIAATK</sequence>
<dbReference type="PANTHER" id="PTHR19432">
    <property type="entry name" value="SUGAR TRANSPORTER"/>
    <property type="match status" value="1"/>
</dbReference>
<evidence type="ECO:0000256" key="5">
    <source>
        <dbReference type="ARBA" id="ARBA00022847"/>
    </source>
</evidence>
<keyword evidence="6 8" id="KW-1133">Transmembrane helix</keyword>
<feature type="transmembrane region" description="Helical" evidence="8">
    <location>
        <begin position="15"/>
        <end position="33"/>
    </location>
</feature>
<keyword evidence="10" id="KW-1185">Reference proteome</keyword>